<organism evidence="4 5">
    <name type="scientific">Marinilabilia salmonicolor</name>
    <dbReference type="NCBI Taxonomy" id="989"/>
    <lineage>
        <taxon>Bacteria</taxon>
        <taxon>Pseudomonadati</taxon>
        <taxon>Bacteroidota</taxon>
        <taxon>Bacteroidia</taxon>
        <taxon>Marinilabiliales</taxon>
        <taxon>Marinilabiliaceae</taxon>
        <taxon>Marinilabilia</taxon>
    </lineage>
</organism>
<dbReference type="GO" id="GO:0016852">
    <property type="term" value="F:sirohydrochlorin cobaltochelatase activity"/>
    <property type="evidence" value="ECO:0007669"/>
    <property type="project" value="InterPro"/>
</dbReference>
<keyword evidence="2" id="KW-0479">Metal-binding</keyword>
<dbReference type="STRING" id="1168289.GCA_000259075_02144"/>
<dbReference type="GO" id="GO:0019251">
    <property type="term" value="P:anaerobic cobalamin biosynthetic process"/>
    <property type="evidence" value="ECO:0007669"/>
    <property type="project" value="InterPro"/>
</dbReference>
<dbReference type="Pfam" id="PF06180">
    <property type="entry name" value="CbiK"/>
    <property type="match status" value="1"/>
</dbReference>
<dbReference type="Gene3D" id="3.40.50.1400">
    <property type="match status" value="2"/>
</dbReference>
<sequence length="284" mass="31969">MKNLLLIGLFAIIFFNMGTNAQTKTGKKGILLITFGTSYPEARKAFENIEQKVKTHWPDVDIYWAYTSGFIRKKLAKQGIQMDSPSEALAKIGEAGYTLVAAQSLHIIPGAEFHDVVHTVKGFSLVQKGVGKTNMGRPLVSNHEDLQRMARFFTQQLPVSDDEAVVLMGHGTHHDANIYYPGFQYYLNDLSDRHYVATVEGYPSLDNVIKQLKKEHIQKVTLTPFMSVAGDHAQNDMAGEEKESWKSQLEAEGFEVDVVMKGLAEYDEVVMIWIDHLKEAFDEL</sequence>
<dbReference type="AlphaFoldDB" id="A0A2T0XBA8"/>
<evidence type="ECO:0000313" key="4">
    <source>
        <dbReference type="EMBL" id="RCW35315.1"/>
    </source>
</evidence>
<dbReference type="RefSeq" id="WP_106154139.1">
    <property type="nucleotide sequence ID" value="NZ_PVTS01000016.1"/>
</dbReference>
<evidence type="ECO:0000313" key="5">
    <source>
        <dbReference type="Proteomes" id="UP000252733"/>
    </source>
</evidence>
<comment type="caution">
    <text evidence="4">The sequence shown here is derived from an EMBL/GenBank/DDBJ whole genome shotgun (WGS) entry which is preliminary data.</text>
</comment>
<dbReference type="OrthoDB" id="9770331at2"/>
<dbReference type="Proteomes" id="UP000252733">
    <property type="component" value="Unassembled WGS sequence"/>
</dbReference>
<feature type="binding site" evidence="2">
    <location>
        <position position="200"/>
    </location>
    <ligand>
        <name>Co(2+)</name>
        <dbReference type="ChEBI" id="CHEBI:48828"/>
    </ligand>
</feature>
<feature type="chain" id="PRO_5030056583" evidence="3">
    <location>
        <begin position="22"/>
        <end position="284"/>
    </location>
</feature>
<evidence type="ECO:0000256" key="3">
    <source>
        <dbReference type="SAM" id="SignalP"/>
    </source>
</evidence>
<dbReference type="SUPFAM" id="SSF53800">
    <property type="entry name" value="Chelatase"/>
    <property type="match status" value="1"/>
</dbReference>
<dbReference type="PIRSF" id="PIRSF033579">
    <property type="entry name" value="Anaer_Co_chel"/>
    <property type="match status" value="1"/>
</dbReference>
<protein>
    <submittedName>
        <fullName evidence="4">Sirohydrochlorin cobaltochelatase</fullName>
    </submittedName>
</protein>
<keyword evidence="3" id="KW-0732">Signal</keyword>
<feature type="signal peptide" evidence="3">
    <location>
        <begin position="1"/>
        <end position="21"/>
    </location>
</feature>
<feature type="active site" description="Proton acceptor" evidence="1">
    <location>
        <position position="170"/>
    </location>
</feature>
<reference evidence="4 5" key="1">
    <citation type="submission" date="2018-07" db="EMBL/GenBank/DDBJ databases">
        <title>Freshwater and sediment microbial communities from various areas in North America, analyzing microbe dynamics in response to fracking.</title>
        <authorList>
            <person name="Lamendella R."/>
        </authorList>
    </citation>
    <scope>NUCLEOTIDE SEQUENCE [LARGE SCALE GENOMIC DNA]</scope>
    <source>
        <strain evidence="4 5">160A</strain>
    </source>
</reference>
<dbReference type="InterPro" id="IPR010388">
    <property type="entry name" value="Anaerobic_Co-chelatase"/>
</dbReference>
<feature type="binding site" evidence="2">
    <location>
        <position position="232"/>
    </location>
    <ligand>
        <name>Co(2+)</name>
        <dbReference type="ChEBI" id="CHEBI:48828"/>
    </ligand>
</feature>
<dbReference type="GO" id="GO:0046872">
    <property type="term" value="F:metal ion binding"/>
    <property type="evidence" value="ECO:0007669"/>
    <property type="project" value="UniProtKB-KW"/>
</dbReference>
<dbReference type="CDD" id="cd03412">
    <property type="entry name" value="CbiK_N"/>
    <property type="match status" value="1"/>
</dbReference>
<dbReference type="CDD" id="cd03413">
    <property type="entry name" value="CbiK_C"/>
    <property type="match status" value="1"/>
</dbReference>
<gene>
    <name evidence="4" type="ORF">DFO77_11081</name>
</gene>
<keyword evidence="5" id="KW-1185">Reference proteome</keyword>
<proteinExistence type="predicted"/>
<dbReference type="EMBL" id="QPIZ01000010">
    <property type="protein sequence ID" value="RCW35315.1"/>
    <property type="molecule type" value="Genomic_DNA"/>
</dbReference>
<name>A0A2T0XBA8_9BACT</name>
<feature type="binding site" evidence="2">
    <location>
        <position position="170"/>
    </location>
    <ligand>
        <name>Co(2+)</name>
        <dbReference type="ChEBI" id="CHEBI:48828"/>
    </ligand>
</feature>
<accession>A0A2T0XBA8</accession>
<evidence type="ECO:0000256" key="1">
    <source>
        <dbReference type="PIRSR" id="PIRSR033579-1"/>
    </source>
</evidence>
<evidence type="ECO:0000256" key="2">
    <source>
        <dbReference type="PIRSR" id="PIRSR033579-3"/>
    </source>
</evidence>
<keyword evidence="2" id="KW-0170">Cobalt</keyword>